<evidence type="ECO:0000256" key="1">
    <source>
        <dbReference type="SAM" id="MobiDB-lite"/>
    </source>
</evidence>
<feature type="compositionally biased region" description="Basic and acidic residues" evidence="1">
    <location>
        <begin position="150"/>
        <end position="163"/>
    </location>
</feature>
<keyword evidence="2" id="KW-1133">Transmembrane helix</keyword>
<gene>
    <name evidence="3" type="ORF">L5515_015674</name>
</gene>
<proteinExistence type="predicted"/>
<feature type="transmembrane region" description="Helical" evidence="2">
    <location>
        <begin position="101"/>
        <end position="129"/>
    </location>
</feature>
<dbReference type="AlphaFoldDB" id="A0AAE9EFA3"/>
<keyword evidence="2" id="KW-0472">Membrane</keyword>
<reference evidence="3 4" key="1">
    <citation type="submission" date="2022-04" db="EMBL/GenBank/DDBJ databases">
        <title>Chromosome-level reference genomes for two strains of Caenorhabditis briggsae: an improved platform for comparative genomics.</title>
        <authorList>
            <person name="Stevens L."/>
            <person name="Andersen E."/>
        </authorList>
    </citation>
    <scope>NUCLEOTIDE SEQUENCE [LARGE SCALE GENOMIC DNA]</scope>
    <source>
        <strain evidence="3">VX34</strain>
        <tissue evidence="3">Whole-organism</tissue>
    </source>
</reference>
<keyword evidence="2" id="KW-0812">Transmembrane</keyword>
<keyword evidence="4" id="KW-1185">Reference proteome</keyword>
<sequence length="163" mass="18291">MSDPNQLVYNQLDTELANTFLKLNSAPLETKLEMMKSVMPLHSAKMLRDFGKKLDSTHRENFKNTVKEACSKFMSSDKSSDTSTLGYISCCDLAEICGSGMATWIIVIIIIVILGCISAGGAAFFFFYWNRKMGGRDVEEVEEEMESEEDASKNEHEISVNTY</sequence>
<dbReference type="EMBL" id="CP092621">
    <property type="protein sequence ID" value="UMM20381.1"/>
    <property type="molecule type" value="Genomic_DNA"/>
</dbReference>
<name>A0AAE9EFA3_CAEBR</name>
<dbReference type="Proteomes" id="UP000829354">
    <property type="component" value="Chromosome II"/>
</dbReference>
<evidence type="ECO:0000313" key="3">
    <source>
        <dbReference type="EMBL" id="UMM20381.1"/>
    </source>
</evidence>
<organism evidence="3 4">
    <name type="scientific">Caenorhabditis briggsae</name>
    <dbReference type="NCBI Taxonomy" id="6238"/>
    <lineage>
        <taxon>Eukaryota</taxon>
        <taxon>Metazoa</taxon>
        <taxon>Ecdysozoa</taxon>
        <taxon>Nematoda</taxon>
        <taxon>Chromadorea</taxon>
        <taxon>Rhabditida</taxon>
        <taxon>Rhabditina</taxon>
        <taxon>Rhabditomorpha</taxon>
        <taxon>Rhabditoidea</taxon>
        <taxon>Rhabditidae</taxon>
        <taxon>Peloderinae</taxon>
        <taxon>Caenorhabditis</taxon>
    </lineage>
</organism>
<evidence type="ECO:0000256" key="2">
    <source>
        <dbReference type="SAM" id="Phobius"/>
    </source>
</evidence>
<feature type="region of interest" description="Disordered" evidence="1">
    <location>
        <begin position="143"/>
        <end position="163"/>
    </location>
</feature>
<accession>A0AAE9EFA3</accession>
<evidence type="ECO:0000313" key="4">
    <source>
        <dbReference type="Proteomes" id="UP000829354"/>
    </source>
</evidence>
<protein>
    <submittedName>
        <fullName evidence="3">Uncharacterized protein</fullName>
    </submittedName>
</protein>